<reference evidence="4 5" key="1">
    <citation type="journal article" date="2014" name="Virology">
        <title>A single viral gene determines lethal cross-species neurovirulence of baboon herpesvirus HVP2.</title>
        <authorList>
            <person name="Black D."/>
            <person name="Ohsawa K."/>
            <person name="Tyler S."/>
            <person name="Maxwell L."/>
            <person name="Eberle R."/>
        </authorList>
    </citation>
    <scope>NUCLEOTIDE SEQUENCE [LARGE SCALE GENOMIC DNA]</scope>
    <source>
        <strain evidence="4">A951</strain>
    </source>
</reference>
<evidence type="ECO:0000256" key="3">
    <source>
        <dbReference type="SAM" id="MobiDB-lite"/>
    </source>
</evidence>
<comment type="similarity">
    <text evidence="1">Belongs to the herpesviridae ICP22 family.</text>
</comment>
<feature type="region of interest" description="Disordered" evidence="3">
    <location>
        <begin position="284"/>
        <end position="350"/>
    </location>
</feature>
<proteinExistence type="inferred from homology"/>
<protein>
    <submittedName>
        <fullName evidence="4">Regulatory protein ICP22</fullName>
    </submittedName>
</protein>
<organismHost>
    <name type="scientific">Macaca leonina</name>
    <name type="common">Northern pig-tailed macaque</name>
    <name type="synonym">Macaca nemestrina leonina</name>
    <dbReference type="NCBI Taxonomy" id="90387"/>
</organismHost>
<feature type="region of interest" description="Disordered" evidence="3">
    <location>
        <begin position="366"/>
        <end position="401"/>
    </location>
</feature>
<feature type="compositionally biased region" description="Acidic residues" evidence="3">
    <location>
        <begin position="82"/>
        <end position="112"/>
    </location>
</feature>
<organismHost>
    <name type="scientific">Macaca fascicularis</name>
    <name type="common">Crab-eating macaque</name>
    <name type="synonym">Cynomolgus monkey</name>
    <dbReference type="NCBI Taxonomy" id="9541"/>
</organismHost>
<dbReference type="InterPro" id="IPR003403">
    <property type="entry name" value="IE68"/>
</dbReference>
<accession>X2FL81</accession>
<name>X2FL81_CHV16</name>
<dbReference type="EMBL" id="KF908242">
    <property type="protein sequence ID" value="AHM96255.1"/>
    <property type="molecule type" value="Genomic_DNA"/>
</dbReference>
<evidence type="ECO:0000256" key="2">
    <source>
        <dbReference type="ARBA" id="ARBA00022518"/>
    </source>
</evidence>
<organismHost>
    <name type="scientific">Macaca mulatta</name>
    <name type="common">Rhesus macaque</name>
    <dbReference type="NCBI Taxonomy" id="9544"/>
</organismHost>
<keyword evidence="2" id="KW-0244">Early protein</keyword>
<evidence type="ECO:0000313" key="4">
    <source>
        <dbReference type="EMBL" id="AHM96255.1"/>
    </source>
</evidence>
<feature type="region of interest" description="Disordered" evidence="3">
    <location>
        <begin position="1"/>
        <end position="206"/>
    </location>
</feature>
<feature type="compositionally biased region" description="Polar residues" evidence="3">
    <location>
        <begin position="367"/>
        <end position="382"/>
    </location>
</feature>
<sequence length="424" mass="45511">MPTDIRVFESASEDLSPPASPVLHGSRRRCARLPSLSDSESEGSSGAAIPGGGEPGFESGGATDRRSRGHGGLRVAGGMYFIDDEAEEVSEPESEPETETEFESVSEVDLESVSEVTSGLGSDSDSDSDGSADGPRVGRTQPIRINIRLVSSPDRRAGVVFPESRGTRSSPGADPPPSERHDGSGRRAARAAAERRGSDEWNPDLPSLQRSIDATFRLLRRGVNPRGAADRLRRLVRDCYLLGYTRRRLEPSAWARLLQVGGGRALRLRNVIERAVLRVGDDGEILAMPPSPSEDRGVASDRYRSDASDDDGRLGPSDPDDSDATLASESDSEDDGTASGTLPAANAPGSLASRLEREFAAFDWTSEEGSQPWLSSVVADTSSAERRRGDSPGPCREREVPGGCRRMRFPTTCPYPCGHTFLRM</sequence>
<feature type="compositionally biased region" description="Low complexity" evidence="3">
    <location>
        <begin position="113"/>
        <end position="123"/>
    </location>
</feature>
<organismHost>
    <name type="scientific">Macaca nemestrina</name>
    <name type="common">Pig-tailed macaque</name>
    <dbReference type="NCBI Taxonomy" id="9545"/>
</organismHost>
<evidence type="ECO:0000256" key="1">
    <source>
        <dbReference type="ARBA" id="ARBA00007003"/>
    </source>
</evidence>
<dbReference type="Pfam" id="PF02479">
    <property type="entry name" value="Herpes_IE68"/>
    <property type="match status" value="1"/>
</dbReference>
<dbReference type="Proteomes" id="UP000164290">
    <property type="component" value="Segment"/>
</dbReference>
<feature type="compositionally biased region" description="Low complexity" evidence="3">
    <location>
        <begin position="33"/>
        <end position="48"/>
    </location>
</feature>
<evidence type="ECO:0000313" key="5">
    <source>
        <dbReference type="Proteomes" id="UP000164290"/>
    </source>
</evidence>
<gene>
    <name evidence="4" type="primary">US1</name>
</gene>
<organismHost>
    <name type="scientific">Homo sapiens</name>
    <name type="common">Human</name>
    <dbReference type="NCBI Taxonomy" id="9606"/>
</organismHost>
<feature type="compositionally biased region" description="Gly residues" evidence="3">
    <location>
        <begin position="49"/>
        <end position="59"/>
    </location>
</feature>
<feature type="compositionally biased region" description="Basic and acidic residues" evidence="3">
    <location>
        <begin position="383"/>
        <end position="400"/>
    </location>
</feature>
<feature type="compositionally biased region" description="Basic and acidic residues" evidence="3">
    <location>
        <begin position="293"/>
        <end position="313"/>
    </location>
</feature>
<organism evidence="4 5">
    <name type="scientific">Cercopithecine herpesvirus 16</name>
    <name type="common">CeHV-16</name>
    <name type="synonym">Herpesvirus papio 2</name>
    <dbReference type="NCBI Taxonomy" id="340907"/>
    <lineage>
        <taxon>Viruses</taxon>
        <taxon>Duplodnaviria</taxon>
        <taxon>Heunggongvirae</taxon>
        <taxon>Peploviricota</taxon>
        <taxon>Herviviricetes</taxon>
        <taxon>Herpesvirales</taxon>
        <taxon>Orthoherpesviridae</taxon>
        <taxon>Alphaherpesvirinae</taxon>
        <taxon>Simplexvirus</taxon>
        <taxon>Simplexvirus papiinealpha2</taxon>
    </lineage>
</organism>
<dbReference type="GO" id="GO:0010468">
    <property type="term" value="P:regulation of gene expression"/>
    <property type="evidence" value="ECO:0007669"/>
    <property type="project" value="InterPro"/>
</dbReference>